<sequence>MFPIISAEQIAAITESMEVKQRIDRCGMSTRALASGCALSESQREEAIETYVDVGMAMAPLPPIFNLGKLGKITALFSKGAKVSDEAALAAKTSARLETQIGPKIERQMSGRGWTRDMVEDLIENPSRTVATRDTRWLSNGVERNDAPATAYLNSRGGYVVRNDETGDIVQVSNLNDPNWKSPW</sequence>
<dbReference type="Proteomes" id="UP000832097">
    <property type="component" value="Chromosome"/>
</dbReference>
<dbReference type="Gene3D" id="3.30.2310.30">
    <property type="match status" value="1"/>
</dbReference>
<evidence type="ECO:0000259" key="1">
    <source>
        <dbReference type="Pfam" id="PF12106"/>
    </source>
</evidence>
<evidence type="ECO:0000313" key="3">
    <source>
        <dbReference type="Proteomes" id="UP000832097"/>
    </source>
</evidence>
<dbReference type="InterPro" id="IPR038234">
    <property type="entry name" value="Colicin_E5_C_sf"/>
</dbReference>
<evidence type="ECO:0000313" key="2">
    <source>
        <dbReference type="EMBL" id="UOE45625.1"/>
    </source>
</evidence>
<feature type="domain" description="Colicin E5 ribonuclease" evidence="1">
    <location>
        <begin position="98"/>
        <end position="182"/>
    </location>
</feature>
<dbReference type="SUPFAM" id="SSF102824">
    <property type="entry name" value="Colicin D/E5 nuclease domain"/>
    <property type="match status" value="1"/>
</dbReference>
<accession>A0ABY4CAB2</accession>
<dbReference type="EMBL" id="CP094528">
    <property type="protein sequence ID" value="UOE45625.1"/>
    <property type="molecule type" value="Genomic_DNA"/>
</dbReference>
<organism evidence="2 3">
    <name type="scientific">Agromyces larvae</name>
    <dbReference type="NCBI Taxonomy" id="2929802"/>
    <lineage>
        <taxon>Bacteria</taxon>
        <taxon>Bacillati</taxon>
        <taxon>Actinomycetota</taxon>
        <taxon>Actinomycetes</taxon>
        <taxon>Micrococcales</taxon>
        <taxon>Microbacteriaceae</taxon>
        <taxon>Agromyces</taxon>
    </lineage>
</organism>
<dbReference type="Pfam" id="PF12106">
    <property type="entry name" value="Colicin_E5"/>
    <property type="match status" value="1"/>
</dbReference>
<name>A0ABY4CAB2_9MICO</name>
<reference evidence="2 3" key="1">
    <citation type="submission" date="2022-03" db="EMBL/GenBank/DDBJ databases">
        <title>Mucilaginibacter sp. isolated from the gut of Protaetia brevitarsis seulensis larvae.</title>
        <authorList>
            <person name="Won M."/>
            <person name="Kim S.-J."/>
            <person name="Kwon S.-W."/>
        </authorList>
    </citation>
    <scope>NUCLEOTIDE SEQUENCE [LARGE SCALE GENOMIC DNA]</scope>
    <source>
        <strain evidence="2 3">CFWR-12</strain>
    </source>
</reference>
<keyword evidence="3" id="KW-1185">Reference proteome</keyword>
<dbReference type="InterPro" id="IPR021964">
    <property type="entry name" value="Colicin_E5_C"/>
</dbReference>
<dbReference type="RefSeq" id="WP_243558223.1">
    <property type="nucleotide sequence ID" value="NZ_CP094528.1"/>
</dbReference>
<proteinExistence type="predicted"/>
<protein>
    <recommendedName>
        <fullName evidence="1">Colicin E5 ribonuclease domain-containing protein</fullName>
    </recommendedName>
</protein>
<dbReference type="InterPro" id="IPR038233">
    <property type="entry name" value="Colicin_D/E5_nuclease"/>
</dbReference>
<gene>
    <name evidence="2" type="ORF">MTO99_07720</name>
</gene>